<evidence type="ECO:0000256" key="5">
    <source>
        <dbReference type="ARBA" id="ARBA00022714"/>
    </source>
</evidence>
<dbReference type="EMBL" id="OV121133">
    <property type="protein sequence ID" value="CAH0551926.1"/>
    <property type="molecule type" value="Genomic_DNA"/>
</dbReference>
<dbReference type="InterPro" id="IPR046867">
    <property type="entry name" value="AldOxase/xan_DH_MoCoBD2"/>
</dbReference>
<evidence type="ECO:0000256" key="13">
    <source>
        <dbReference type="ARBA" id="ARBA00052415"/>
    </source>
</evidence>
<dbReference type="FunFam" id="3.30.365.10:FF:000001">
    <property type="entry name" value="Xanthine dehydrogenase oxidase"/>
    <property type="match status" value="1"/>
</dbReference>
<dbReference type="SUPFAM" id="SSF55447">
    <property type="entry name" value="CO dehydrogenase flavoprotein C-terminal domain-like"/>
    <property type="match status" value="1"/>
</dbReference>
<feature type="domain" description="CO dehydrogenase flavoprotein C-terminal" evidence="19">
    <location>
        <begin position="381"/>
        <end position="484"/>
    </location>
</feature>
<dbReference type="InterPro" id="IPR002346">
    <property type="entry name" value="Mopterin_DH_FAD-bd"/>
</dbReference>
<dbReference type="FunFam" id="3.30.390.50:FF:000003">
    <property type="entry name" value="Aldehyde oxidase1"/>
    <property type="match status" value="1"/>
</dbReference>
<keyword evidence="6 17" id="KW-0479">Metal-binding</keyword>
<dbReference type="Pfam" id="PF03450">
    <property type="entry name" value="CO_deh_flav_C"/>
    <property type="match status" value="1"/>
</dbReference>
<name>A0A9P0FDP2_BRAAE</name>
<keyword evidence="9 17" id="KW-0408">Iron</keyword>
<dbReference type="InterPro" id="IPR036884">
    <property type="entry name" value="2Fe-2S-bd_dom_sf"/>
</dbReference>
<dbReference type="InterPro" id="IPR000674">
    <property type="entry name" value="Ald_Oxase/Xan_DH_a/b"/>
</dbReference>
<dbReference type="GO" id="GO:0051537">
    <property type="term" value="F:2 iron, 2 sulfur cluster binding"/>
    <property type="evidence" value="ECO:0007669"/>
    <property type="project" value="UniProtKB-KW"/>
</dbReference>
<evidence type="ECO:0000256" key="11">
    <source>
        <dbReference type="ARBA" id="ARBA00023027"/>
    </source>
</evidence>
<evidence type="ECO:0000256" key="9">
    <source>
        <dbReference type="ARBA" id="ARBA00023004"/>
    </source>
</evidence>
<dbReference type="Gene3D" id="3.10.20.30">
    <property type="match status" value="1"/>
</dbReference>
<dbReference type="InterPro" id="IPR006058">
    <property type="entry name" value="2Fe2S_fd_BS"/>
</dbReference>
<dbReference type="Gene3D" id="3.30.465.10">
    <property type="match status" value="1"/>
</dbReference>
<evidence type="ECO:0000259" key="18">
    <source>
        <dbReference type="SMART" id="SM01008"/>
    </source>
</evidence>
<comment type="similarity">
    <text evidence="2">Belongs to the xanthine dehydrogenase family.</text>
</comment>
<feature type="binding site" evidence="17">
    <location>
        <position position="724"/>
    </location>
    <ligand>
        <name>Mo-molybdopterin</name>
        <dbReference type="ChEBI" id="CHEBI:71302"/>
    </ligand>
    <ligandPart>
        <name>Mo</name>
        <dbReference type="ChEBI" id="CHEBI:28685"/>
    </ligandPart>
</feature>
<dbReference type="Gene3D" id="3.90.1170.50">
    <property type="entry name" value="Aldehyde oxidase/xanthine dehydrogenase, a/b hammerhead"/>
    <property type="match status" value="1"/>
</dbReference>
<organism evidence="20 21">
    <name type="scientific">Brassicogethes aeneus</name>
    <name type="common">Rape pollen beetle</name>
    <name type="synonym">Meligethes aeneus</name>
    <dbReference type="NCBI Taxonomy" id="1431903"/>
    <lineage>
        <taxon>Eukaryota</taxon>
        <taxon>Metazoa</taxon>
        <taxon>Ecdysozoa</taxon>
        <taxon>Arthropoda</taxon>
        <taxon>Hexapoda</taxon>
        <taxon>Insecta</taxon>
        <taxon>Pterygota</taxon>
        <taxon>Neoptera</taxon>
        <taxon>Endopterygota</taxon>
        <taxon>Coleoptera</taxon>
        <taxon>Polyphaga</taxon>
        <taxon>Cucujiformia</taxon>
        <taxon>Nitidulidae</taxon>
        <taxon>Meligethinae</taxon>
        <taxon>Brassicogethes</taxon>
    </lineage>
</organism>
<dbReference type="Proteomes" id="UP001154078">
    <property type="component" value="Chromosome 2"/>
</dbReference>
<evidence type="ECO:0000256" key="14">
    <source>
        <dbReference type="ARBA" id="ARBA00072265"/>
    </source>
</evidence>
<dbReference type="InterPro" id="IPR036683">
    <property type="entry name" value="CO_DH_flav_C_dom_sf"/>
</dbReference>
<comment type="catalytic activity">
    <reaction evidence="13">
        <text>indole-3-acetaldehyde + O2 + H2O = (indol-3-yl)acetate + H2O2 + H(+)</text>
        <dbReference type="Rhea" id="RHEA:16277"/>
        <dbReference type="ChEBI" id="CHEBI:15377"/>
        <dbReference type="ChEBI" id="CHEBI:15378"/>
        <dbReference type="ChEBI" id="CHEBI:15379"/>
        <dbReference type="ChEBI" id="CHEBI:16240"/>
        <dbReference type="ChEBI" id="CHEBI:18086"/>
        <dbReference type="ChEBI" id="CHEBI:30854"/>
        <dbReference type="EC" id="1.2.3.7"/>
    </reaction>
</comment>
<feature type="binding site" evidence="17">
    <location>
        <position position="1021"/>
    </location>
    <ligand>
        <name>Mo-molybdopterin</name>
        <dbReference type="ChEBI" id="CHEBI:71302"/>
    </ligand>
    <ligandPart>
        <name>Mo</name>
        <dbReference type="ChEBI" id="CHEBI:28685"/>
    </ligandPart>
</feature>
<keyword evidence="8" id="KW-0560">Oxidoreductase</keyword>
<dbReference type="GO" id="GO:0050302">
    <property type="term" value="F:indole-3-acetaldehyde oxidase activity"/>
    <property type="evidence" value="ECO:0007669"/>
    <property type="project" value="UniProtKB-EC"/>
</dbReference>
<dbReference type="PIRSF" id="PIRSF000127">
    <property type="entry name" value="Xanthine_DH"/>
    <property type="match status" value="1"/>
</dbReference>
<evidence type="ECO:0000256" key="2">
    <source>
        <dbReference type="ARBA" id="ARBA00006849"/>
    </source>
</evidence>
<dbReference type="PROSITE" id="PS00197">
    <property type="entry name" value="2FE2S_FER_1"/>
    <property type="match status" value="1"/>
</dbReference>
<comment type="cofactor">
    <cofactor evidence="1 16">
        <name>FAD</name>
        <dbReference type="ChEBI" id="CHEBI:57692"/>
    </cofactor>
</comment>
<dbReference type="SUPFAM" id="SSF56176">
    <property type="entry name" value="FAD-binding/transporter-associated domain-like"/>
    <property type="match status" value="1"/>
</dbReference>
<feature type="binding site" evidence="17">
    <location>
        <position position="76"/>
    </location>
    <ligand>
        <name>[2Fe-2S] cluster</name>
        <dbReference type="ChEBI" id="CHEBI:190135"/>
        <label>1</label>
    </ligand>
</feature>
<feature type="binding site" evidence="17">
    <location>
        <position position="867"/>
    </location>
    <ligand>
        <name>Mo-molybdopterin</name>
        <dbReference type="ChEBI" id="CHEBI:71302"/>
    </ligand>
    <ligandPart>
        <name>Mo</name>
        <dbReference type="ChEBI" id="CHEBI:28685"/>
    </ligandPart>
</feature>
<dbReference type="InterPro" id="IPR012675">
    <property type="entry name" value="Beta-grasp_dom_sf"/>
</dbReference>
<feature type="domain" description="Aldehyde oxidase/xanthine dehydrogenase a/b hammerhead" evidence="18">
    <location>
        <begin position="535"/>
        <end position="648"/>
    </location>
</feature>
<keyword evidence="10 17" id="KW-0411">Iron-sulfur</keyword>
<feature type="binding site" evidence="17">
    <location>
        <position position="119"/>
    </location>
    <ligand>
        <name>[2Fe-2S] cluster</name>
        <dbReference type="ChEBI" id="CHEBI:190135"/>
        <label>2</label>
    </ligand>
</feature>
<dbReference type="PANTHER" id="PTHR11908">
    <property type="entry name" value="XANTHINE DEHYDROGENASE"/>
    <property type="match status" value="1"/>
</dbReference>
<comment type="cofactor">
    <cofactor evidence="17">
        <name>Mo-molybdopterin</name>
        <dbReference type="ChEBI" id="CHEBI:71302"/>
    </cofactor>
    <text evidence="17">Binds 1 Mo-molybdopterin (Mo-MPT) cofactor per subunit.</text>
</comment>
<accession>A0A9P0FDP2</accession>
<dbReference type="SUPFAM" id="SSF54665">
    <property type="entry name" value="CO dehydrogenase molybdoprotein N-domain-like"/>
    <property type="match status" value="1"/>
</dbReference>
<dbReference type="Pfam" id="PF02738">
    <property type="entry name" value="MoCoBD_1"/>
    <property type="match status" value="1"/>
</dbReference>
<dbReference type="SMART" id="SM01092">
    <property type="entry name" value="CO_deh_flav_C"/>
    <property type="match status" value="1"/>
</dbReference>
<feature type="binding site" evidence="17">
    <location>
        <position position="151"/>
    </location>
    <ligand>
        <name>[2Fe-2S] cluster</name>
        <dbReference type="ChEBI" id="CHEBI:190135"/>
        <label>2</label>
    </ligand>
</feature>
<comment type="cofactor">
    <cofactor evidence="12">
        <name>[2Fe-2S] cluster</name>
        <dbReference type="ChEBI" id="CHEBI:190135"/>
    </cofactor>
</comment>
<feature type="binding site" evidence="16">
    <location>
        <position position="384"/>
    </location>
    <ligand>
        <name>FAD</name>
        <dbReference type="ChEBI" id="CHEBI:57692"/>
    </ligand>
</feature>
<keyword evidence="5 17" id="KW-0001">2Fe-2S</keyword>
<dbReference type="Pfam" id="PF20256">
    <property type="entry name" value="MoCoBD_2"/>
    <property type="match status" value="1"/>
</dbReference>
<dbReference type="InterPro" id="IPR036856">
    <property type="entry name" value="Ald_Oxase/Xan_DH_a/b_sf"/>
</dbReference>
<feature type="binding site" evidence="17">
    <location>
        <position position="153"/>
    </location>
    <ligand>
        <name>[2Fe-2S] cluster</name>
        <dbReference type="ChEBI" id="CHEBI:190135"/>
        <label>2</label>
    </ligand>
</feature>
<evidence type="ECO:0000256" key="12">
    <source>
        <dbReference type="ARBA" id="ARBA00034078"/>
    </source>
</evidence>
<dbReference type="SUPFAM" id="SSF56003">
    <property type="entry name" value="Molybdenum cofactor-binding domain"/>
    <property type="match status" value="1"/>
</dbReference>
<dbReference type="InterPro" id="IPR037165">
    <property type="entry name" value="AldOxase/xan_DH_Mopterin-bd_sf"/>
</dbReference>
<dbReference type="InterPro" id="IPR016169">
    <property type="entry name" value="FAD-bd_PCMH_sub2"/>
</dbReference>
<evidence type="ECO:0000259" key="19">
    <source>
        <dbReference type="SMART" id="SM01092"/>
    </source>
</evidence>
<evidence type="ECO:0000256" key="8">
    <source>
        <dbReference type="ARBA" id="ARBA00023002"/>
    </source>
</evidence>
<dbReference type="FunFam" id="3.30.365.10:FF:000008">
    <property type="entry name" value="Aldehyde oxidase1"/>
    <property type="match status" value="1"/>
</dbReference>
<dbReference type="FunFam" id="3.30.465.10:FF:000013">
    <property type="entry name" value="Aldehyde oxidase"/>
    <property type="match status" value="1"/>
</dbReference>
<keyword evidence="3 17" id="KW-0500">Molybdenum</keyword>
<dbReference type="InterPro" id="IPR005107">
    <property type="entry name" value="CO_DH_flav_C"/>
</dbReference>
<proteinExistence type="inferred from homology"/>
<keyword evidence="4" id="KW-0285">Flavoprotein</keyword>
<feature type="binding site" evidence="17">
    <location>
        <position position="54"/>
    </location>
    <ligand>
        <name>[2Fe-2S] cluster</name>
        <dbReference type="ChEBI" id="CHEBI:190135"/>
        <label>1</label>
    </ligand>
</feature>
<dbReference type="Gene3D" id="1.10.150.120">
    <property type="entry name" value="[2Fe-2S]-binding domain"/>
    <property type="match status" value="1"/>
</dbReference>
<reference evidence="20" key="1">
    <citation type="submission" date="2021-12" db="EMBL/GenBank/DDBJ databases">
        <authorList>
            <person name="King R."/>
        </authorList>
    </citation>
    <scope>NUCLEOTIDE SEQUENCE</scope>
</reference>
<dbReference type="Pfam" id="PF00941">
    <property type="entry name" value="FAD_binding_5"/>
    <property type="match status" value="1"/>
</dbReference>
<dbReference type="SMART" id="SM01008">
    <property type="entry name" value="Ald_Xan_dh_C"/>
    <property type="match status" value="1"/>
</dbReference>
<dbReference type="InterPro" id="IPR016208">
    <property type="entry name" value="Ald_Oxase/xanthine_DH-like"/>
</dbReference>
<feature type="active site" description="Proton acceptor" evidence="15">
    <location>
        <position position="1194"/>
    </location>
</feature>
<feature type="binding site" evidence="17">
    <location>
        <position position="51"/>
    </location>
    <ligand>
        <name>[2Fe-2S] cluster</name>
        <dbReference type="ChEBI" id="CHEBI:190135"/>
        <label>1</label>
    </ligand>
</feature>
<evidence type="ECO:0000256" key="17">
    <source>
        <dbReference type="PIRSR" id="PIRSR000127-3"/>
    </source>
</evidence>
<dbReference type="PANTHER" id="PTHR11908:SF132">
    <property type="entry name" value="ALDEHYDE OXIDASE 1-RELATED"/>
    <property type="match status" value="1"/>
</dbReference>
<protein>
    <recommendedName>
        <fullName evidence="14">Indole-3-acetaldehyde oxidase</fullName>
    </recommendedName>
</protein>
<evidence type="ECO:0000256" key="4">
    <source>
        <dbReference type="ARBA" id="ARBA00022630"/>
    </source>
</evidence>
<dbReference type="InterPro" id="IPR002888">
    <property type="entry name" value="2Fe-2S-bd"/>
</dbReference>
<dbReference type="Pfam" id="PF01799">
    <property type="entry name" value="Fer2_2"/>
    <property type="match status" value="1"/>
</dbReference>
<evidence type="ECO:0000256" key="1">
    <source>
        <dbReference type="ARBA" id="ARBA00001974"/>
    </source>
</evidence>
<dbReference type="Gene3D" id="3.30.390.50">
    <property type="entry name" value="CO dehydrogenase flavoprotein, C-terminal domain"/>
    <property type="match status" value="1"/>
</dbReference>
<evidence type="ECO:0000256" key="15">
    <source>
        <dbReference type="PIRSR" id="PIRSR000127-1"/>
    </source>
</evidence>
<dbReference type="AlphaFoldDB" id="A0A9P0FDP2"/>
<dbReference type="Pfam" id="PF01315">
    <property type="entry name" value="Ald_Xan_dh_C"/>
    <property type="match status" value="1"/>
</dbReference>
<dbReference type="InterPro" id="IPR036318">
    <property type="entry name" value="FAD-bd_PCMH-like_sf"/>
</dbReference>
<dbReference type="GO" id="GO:0005506">
    <property type="term" value="F:iron ion binding"/>
    <property type="evidence" value="ECO:0007669"/>
    <property type="project" value="InterPro"/>
</dbReference>
<keyword evidence="7 16" id="KW-0274">FAD</keyword>
<evidence type="ECO:0000256" key="16">
    <source>
        <dbReference type="PIRSR" id="PIRSR000127-2"/>
    </source>
</evidence>
<dbReference type="OrthoDB" id="8300278at2759"/>
<sequence>MEETSHIEFFLGESLHTVEPKDVTPETSLNTYLRDKIHLTGTKRCCLEGGCGACVVAVEHTDPISGITKFFAVNSCLVSIFSCHQWKIHTIEGIGGPLTDYHPLQKKLAEGHGSQCGYCSGGMVMNMFALMKEKGKLSETEIENSFGGNTCRCTGYRPILESFKSLALTDIEDLEVCKKDCDSECKTVCTKKLVYKDGNSSWTKLYKIKDLMEILGSIQDSYMLVSGNTSKGVYRPISTPKKYIDVSSIAELLNWTLTDNSLSLGANVSLSETMNLFKKISSLKEQFKYFSHLAEHLDLVANIPVRNIGTLAGNLMIKHAHPEFQSDIFLILETVNASIVIADPSGTEIITSPALFLKTNMSKKVIKNIILPGYDSSYVYKSYKIMQRAQNTPAVVNAGFLLKINSGVVKSARIVYGGINPNFIHATKTEELLINKNLFDNETLKQALHSLSAEINPDHVLPDADPKYRKELAIALFYKFVLNIAPAKSVSDKYKSGGKLLERPVSSGSQEFTQDKNIYPVSENVGKIEALAQTSGQADYIEDIPDLPGQLFGSFAVVKAPAGSVITKIDSSKALKLAGVVKFLGKDDIPGKNIWSPTNTLIFFADEYLFCEGTVLYFDQPVGIVVANSQELADQAAELIEVTCTPPKSKPLLDIRDVLKAPEDEKKKRVSHQTDFVRKTSGNDVRKVVKGDFYIGSQYHFHMETQVCNVVPVCDGLDVYASTQWMDCNQIAIATVLNLKNTQVNLKVKRLGGAFGAKIMRNAPVSCATALAAHLLRKPVKMRMSFEKNMRILGKRFPCYVDYEAGVNSTGIIQYLNANIYSDFGVGANEPIDLLIVDMFQNGYICDTWQFSTYVVTTDKPPNCYTRAPGTKEGLCAIESIMEHIASSIGVDAYEMKMANTDKTKHSMLVDFTKEMMAWGDIAKRKQDIQKFNEANRWTKRGISLTPMAYILEVAANYVSLVSIFHGDGSVAIAHGGVEMGQGINTKVAQVAAYKLGIPMELIQVKASNSMCNPNNTATGGSLTSEAVSYAVTKACDILLERMAPIKKKMTNPKWLDVVKSCFENSVNLSANSFYSPLEPSIKQYLIYGLAAAEVEVDILTGKNEILQVDILEDVGQSMNPLIDVGQLEGALVMGIGYYLTEQIIYNENGQILTDRTWTYKVPGPKDIPVKFRVKFPPNVKHDYGVLQSKAIAEPPSCLSAAIPLAIRNAVASARKNADPTKPLWYPFDGCSSIENTFLNSLNDFTQYKLN</sequence>
<feature type="binding site" evidence="17">
    <location>
        <position position="755"/>
    </location>
    <ligand>
        <name>Mo-molybdopterin</name>
        <dbReference type="ChEBI" id="CHEBI:71302"/>
    </ligand>
    <ligandPart>
        <name>Mo</name>
        <dbReference type="ChEBI" id="CHEBI:28685"/>
    </ligandPart>
</feature>
<evidence type="ECO:0000313" key="21">
    <source>
        <dbReference type="Proteomes" id="UP001154078"/>
    </source>
</evidence>
<gene>
    <name evidence="20" type="ORF">MELIAE_LOCUS4437</name>
</gene>
<keyword evidence="21" id="KW-1185">Reference proteome</keyword>
<evidence type="ECO:0000256" key="6">
    <source>
        <dbReference type="ARBA" id="ARBA00022723"/>
    </source>
</evidence>
<dbReference type="InterPro" id="IPR036010">
    <property type="entry name" value="2Fe-2S_ferredoxin-like_sf"/>
</dbReference>
<dbReference type="SUPFAM" id="SSF54292">
    <property type="entry name" value="2Fe-2S ferredoxin-like"/>
    <property type="match status" value="1"/>
</dbReference>
<keyword evidence="11" id="KW-0520">NAD</keyword>
<evidence type="ECO:0000256" key="3">
    <source>
        <dbReference type="ARBA" id="ARBA00022505"/>
    </source>
</evidence>
<dbReference type="InterPro" id="IPR008274">
    <property type="entry name" value="AldOxase/xan_DH_MoCoBD1"/>
</dbReference>
<feature type="binding site" evidence="17">
    <location>
        <position position="116"/>
    </location>
    <ligand>
        <name>[2Fe-2S] cluster</name>
        <dbReference type="ChEBI" id="CHEBI:190135"/>
        <label>2</label>
    </ligand>
</feature>
<comment type="cofactor">
    <cofactor evidence="17">
        <name>[2Fe-2S] cluster</name>
        <dbReference type="ChEBI" id="CHEBI:190135"/>
    </cofactor>
    <text evidence="17">Binds 2 [2Fe-2S] clusters.</text>
</comment>
<evidence type="ECO:0000256" key="7">
    <source>
        <dbReference type="ARBA" id="ARBA00022827"/>
    </source>
</evidence>
<dbReference type="FunFam" id="3.10.20.30:FF:000012">
    <property type="entry name" value="Xanthine dehydrogenase/oxidase"/>
    <property type="match status" value="1"/>
</dbReference>
<evidence type="ECO:0000256" key="10">
    <source>
        <dbReference type="ARBA" id="ARBA00023014"/>
    </source>
</evidence>
<feature type="binding site" evidence="17">
    <location>
        <position position="46"/>
    </location>
    <ligand>
        <name>[2Fe-2S] cluster</name>
        <dbReference type="ChEBI" id="CHEBI:190135"/>
        <label>1</label>
    </ligand>
</feature>
<evidence type="ECO:0000313" key="20">
    <source>
        <dbReference type="EMBL" id="CAH0551926.1"/>
    </source>
</evidence>
<dbReference type="GO" id="GO:0050660">
    <property type="term" value="F:flavin adenine dinucleotide binding"/>
    <property type="evidence" value="ECO:0007669"/>
    <property type="project" value="InterPro"/>
</dbReference>
<dbReference type="Gene3D" id="3.30.365.10">
    <property type="entry name" value="Aldehyde oxidase/xanthine dehydrogenase, molybdopterin binding domain"/>
    <property type="match status" value="4"/>
</dbReference>
<dbReference type="SUPFAM" id="SSF47741">
    <property type="entry name" value="CO dehydrogenase ISP C-domain like"/>
    <property type="match status" value="1"/>
</dbReference>